<reference evidence="2" key="1">
    <citation type="submission" date="2007-07" db="EMBL/GenBank/DDBJ databases">
        <title>PCAP assembly of the Caenorhabditis remanei genome.</title>
        <authorList>
            <consortium name="The Caenorhabditis remanei Sequencing Consortium"/>
            <person name="Wilson R.K."/>
        </authorList>
    </citation>
    <scope>NUCLEOTIDE SEQUENCE [LARGE SCALE GENOMIC DNA]</scope>
    <source>
        <strain evidence="2">PB4641</strain>
    </source>
</reference>
<protein>
    <submittedName>
        <fullName evidence="2">Uncharacterized protein</fullName>
    </submittedName>
</protein>
<dbReference type="PANTHER" id="PTHR31424">
    <property type="entry name" value="PROTEIN CBG23806"/>
    <property type="match status" value="1"/>
</dbReference>
<name>E3NS43_CAERE</name>
<evidence type="ECO:0000313" key="2">
    <source>
        <dbReference type="EMBL" id="EFO89290.1"/>
    </source>
</evidence>
<evidence type="ECO:0000256" key="1">
    <source>
        <dbReference type="SAM" id="Coils"/>
    </source>
</evidence>
<organism evidence="3">
    <name type="scientific">Caenorhabditis remanei</name>
    <name type="common">Caenorhabditis vulgaris</name>
    <dbReference type="NCBI Taxonomy" id="31234"/>
    <lineage>
        <taxon>Eukaryota</taxon>
        <taxon>Metazoa</taxon>
        <taxon>Ecdysozoa</taxon>
        <taxon>Nematoda</taxon>
        <taxon>Chromadorea</taxon>
        <taxon>Rhabditida</taxon>
        <taxon>Rhabditina</taxon>
        <taxon>Rhabditomorpha</taxon>
        <taxon>Rhabditoidea</taxon>
        <taxon>Rhabditidae</taxon>
        <taxon>Peloderinae</taxon>
        <taxon>Caenorhabditis</taxon>
    </lineage>
</organism>
<dbReference type="PANTHER" id="PTHR31424:SF3">
    <property type="entry name" value="RING-TYPE DOMAIN-CONTAINING PROTEIN"/>
    <property type="match status" value="1"/>
</dbReference>
<dbReference type="Proteomes" id="UP000008281">
    <property type="component" value="Unassembled WGS sequence"/>
</dbReference>
<dbReference type="HOGENOM" id="CLU_466341_0_0_1"/>
<sequence>MPPKLSKIANKHNAMKGHDALENRHEKIKRELRDKLSDALDRITESEAEIVDLKKIIKQKDEEIAELKVTLMNKDEIEKQLENVEKALESSQQSSEFVGNQVVNLRRENISLKDKINFLNNNVMLAEKNKEQSIRDAVLARNCESIHRKKALEMKDQLNSMMLTSPSAGNKKRFGELRKKETRNARCQKMVDYMEKELGNDDLEAFLISFCNFIADDPKYTFKTCLSAMDSFIATVKWRFSDGLLKELKHFLRERLGFDVFASRHKIHALRKLHSNMDHYNIVLRNIVRKEGSREIEGKTADISVKDVKSLLALRLQRLHESRQLRMNGPDDDVVIGVGGDKGGRHTKLVCVLGNTDNPNNPHGIQLLGMYEGQDDYESLKKHLLPVFQMLNEMDSITYMEGSKEVTRRVVKVPIGDCKFLSAILGHSGQSSSCPCFLCKLKWSSHGAAAARLSTFDFSVAGDQYLPSDLKQPLLVADPSSICPPALHTLLGIVQKYIINWLHALCNSIDHIEPLPESTKDQKKLMTNLAYEVDHYRSRFNKNHPDRFPIIDADCAGSRDVACWNENYTPLICIGISARCRFNCR</sequence>
<dbReference type="eggNOG" id="ENOG502QRBM">
    <property type="taxonomic scope" value="Eukaryota"/>
</dbReference>
<feature type="coiled-coil region" evidence="1">
    <location>
        <begin position="11"/>
        <end position="136"/>
    </location>
</feature>
<keyword evidence="3" id="KW-1185">Reference proteome</keyword>
<keyword evidence="1" id="KW-0175">Coiled coil</keyword>
<accession>E3NS43</accession>
<evidence type="ECO:0000313" key="3">
    <source>
        <dbReference type="Proteomes" id="UP000008281"/>
    </source>
</evidence>
<dbReference type="InterPro" id="IPR009689">
    <property type="entry name" value="DUF1280"/>
</dbReference>
<dbReference type="InParanoid" id="E3NS43"/>
<dbReference type="AlphaFoldDB" id="E3NS43"/>
<dbReference type="Pfam" id="PF06918">
    <property type="entry name" value="DUF1280"/>
    <property type="match status" value="1"/>
</dbReference>
<dbReference type="EMBL" id="DS269872">
    <property type="protein sequence ID" value="EFO89290.1"/>
    <property type="molecule type" value="Genomic_DNA"/>
</dbReference>
<dbReference type="OMA" id="ARNCESI"/>
<proteinExistence type="predicted"/>
<gene>
    <name evidence="2" type="ORF">CRE_17754</name>
</gene>